<evidence type="ECO:0000313" key="3">
    <source>
        <dbReference type="Proteomes" id="UP000828390"/>
    </source>
</evidence>
<feature type="region of interest" description="Disordered" evidence="1">
    <location>
        <begin position="1"/>
        <end position="62"/>
    </location>
</feature>
<protein>
    <submittedName>
        <fullName evidence="2">Uncharacterized protein</fullName>
    </submittedName>
</protein>
<gene>
    <name evidence="2" type="ORF">DPMN_074562</name>
</gene>
<proteinExistence type="predicted"/>
<reference evidence="2" key="1">
    <citation type="journal article" date="2019" name="bioRxiv">
        <title>The Genome of the Zebra Mussel, Dreissena polymorpha: A Resource for Invasive Species Research.</title>
        <authorList>
            <person name="McCartney M.A."/>
            <person name="Auch B."/>
            <person name="Kono T."/>
            <person name="Mallez S."/>
            <person name="Zhang Y."/>
            <person name="Obille A."/>
            <person name="Becker A."/>
            <person name="Abrahante J.E."/>
            <person name="Garbe J."/>
            <person name="Badalamenti J.P."/>
            <person name="Herman A."/>
            <person name="Mangelson H."/>
            <person name="Liachko I."/>
            <person name="Sullivan S."/>
            <person name="Sone E.D."/>
            <person name="Koren S."/>
            <person name="Silverstein K.A.T."/>
            <person name="Beckman K.B."/>
            <person name="Gohl D.M."/>
        </authorList>
    </citation>
    <scope>NUCLEOTIDE SEQUENCE</scope>
    <source>
        <strain evidence="2">Duluth1</strain>
        <tissue evidence="2">Whole animal</tissue>
    </source>
</reference>
<reference evidence="2" key="2">
    <citation type="submission" date="2020-11" db="EMBL/GenBank/DDBJ databases">
        <authorList>
            <person name="McCartney M.A."/>
            <person name="Auch B."/>
            <person name="Kono T."/>
            <person name="Mallez S."/>
            <person name="Becker A."/>
            <person name="Gohl D.M."/>
            <person name="Silverstein K.A.T."/>
            <person name="Koren S."/>
            <person name="Bechman K.B."/>
            <person name="Herman A."/>
            <person name="Abrahante J.E."/>
            <person name="Garbe J."/>
        </authorList>
    </citation>
    <scope>NUCLEOTIDE SEQUENCE</scope>
    <source>
        <strain evidence="2">Duluth1</strain>
        <tissue evidence="2">Whole animal</tissue>
    </source>
</reference>
<feature type="compositionally biased region" description="Basic and acidic residues" evidence="1">
    <location>
        <begin position="8"/>
        <end position="19"/>
    </location>
</feature>
<comment type="caution">
    <text evidence="2">The sequence shown here is derived from an EMBL/GenBank/DDBJ whole genome shotgun (WGS) entry which is preliminary data.</text>
</comment>
<sequence length="132" mass="14782">MSPKKSKNSKDGKKEENLSSKRKTISPIETKQVSTGFSHIKACQTGSNSNVKNDDEAKRVHRSTTPTHFTFCRTVNSSQYHNPEYNWNMNFPGAPQYGTQFGIASPSCNQFGTFSQSSQVPPMWASEMIENI</sequence>
<dbReference type="Proteomes" id="UP000828390">
    <property type="component" value="Unassembled WGS sequence"/>
</dbReference>
<feature type="compositionally biased region" description="Polar residues" evidence="1">
    <location>
        <begin position="27"/>
        <end position="37"/>
    </location>
</feature>
<evidence type="ECO:0000313" key="2">
    <source>
        <dbReference type="EMBL" id="KAH3699604.1"/>
    </source>
</evidence>
<organism evidence="2 3">
    <name type="scientific">Dreissena polymorpha</name>
    <name type="common">Zebra mussel</name>
    <name type="synonym">Mytilus polymorpha</name>
    <dbReference type="NCBI Taxonomy" id="45954"/>
    <lineage>
        <taxon>Eukaryota</taxon>
        <taxon>Metazoa</taxon>
        <taxon>Spiralia</taxon>
        <taxon>Lophotrochozoa</taxon>
        <taxon>Mollusca</taxon>
        <taxon>Bivalvia</taxon>
        <taxon>Autobranchia</taxon>
        <taxon>Heteroconchia</taxon>
        <taxon>Euheterodonta</taxon>
        <taxon>Imparidentia</taxon>
        <taxon>Neoheterodontei</taxon>
        <taxon>Myida</taxon>
        <taxon>Dreissenoidea</taxon>
        <taxon>Dreissenidae</taxon>
        <taxon>Dreissena</taxon>
    </lineage>
</organism>
<dbReference type="EMBL" id="JAIWYP010000015">
    <property type="protein sequence ID" value="KAH3699604.1"/>
    <property type="molecule type" value="Genomic_DNA"/>
</dbReference>
<evidence type="ECO:0000256" key="1">
    <source>
        <dbReference type="SAM" id="MobiDB-lite"/>
    </source>
</evidence>
<name>A0A9D4BKS6_DREPO</name>
<accession>A0A9D4BKS6</accession>
<keyword evidence="3" id="KW-1185">Reference proteome</keyword>
<dbReference type="AlphaFoldDB" id="A0A9D4BKS6"/>